<keyword evidence="3" id="KW-1185">Reference proteome</keyword>
<comment type="caution">
    <text evidence="2">The sequence shown here is derived from an EMBL/GenBank/DDBJ whole genome shotgun (WGS) entry which is preliminary data.</text>
</comment>
<evidence type="ECO:0000256" key="1">
    <source>
        <dbReference type="SAM" id="MobiDB-lite"/>
    </source>
</evidence>
<feature type="compositionally biased region" description="Acidic residues" evidence="1">
    <location>
        <begin position="56"/>
        <end position="67"/>
    </location>
</feature>
<name>A0AAV3REA4_LITER</name>
<dbReference type="EMBL" id="BAABME010009200">
    <property type="protein sequence ID" value="GAA0174724.1"/>
    <property type="molecule type" value="Genomic_DNA"/>
</dbReference>
<gene>
    <name evidence="2" type="ORF">LIER_28057</name>
</gene>
<organism evidence="2 3">
    <name type="scientific">Lithospermum erythrorhizon</name>
    <name type="common">Purple gromwell</name>
    <name type="synonym">Lithospermum officinale var. erythrorhizon</name>
    <dbReference type="NCBI Taxonomy" id="34254"/>
    <lineage>
        <taxon>Eukaryota</taxon>
        <taxon>Viridiplantae</taxon>
        <taxon>Streptophyta</taxon>
        <taxon>Embryophyta</taxon>
        <taxon>Tracheophyta</taxon>
        <taxon>Spermatophyta</taxon>
        <taxon>Magnoliopsida</taxon>
        <taxon>eudicotyledons</taxon>
        <taxon>Gunneridae</taxon>
        <taxon>Pentapetalae</taxon>
        <taxon>asterids</taxon>
        <taxon>lamiids</taxon>
        <taxon>Boraginales</taxon>
        <taxon>Boraginaceae</taxon>
        <taxon>Boraginoideae</taxon>
        <taxon>Lithospermeae</taxon>
        <taxon>Lithospermum</taxon>
    </lineage>
</organism>
<sequence length="105" mass="12086">MDMTFYVEGRLCSFSPNIRRKSFIVPSRKLVESLLFGELYVDLRSKWPKATLKEIDDEEDEGVEDGNVEFQGLDTGEDGNVGYYEADEEGNAEVQEVEMIEFNLY</sequence>
<dbReference type="AlphaFoldDB" id="A0AAV3REA4"/>
<proteinExistence type="predicted"/>
<accession>A0AAV3REA4</accession>
<evidence type="ECO:0000313" key="3">
    <source>
        <dbReference type="Proteomes" id="UP001454036"/>
    </source>
</evidence>
<evidence type="ECO:0000313" key="2">
    <source>
        <dbReference type="EMBL" id="GAA0174724.1"/>
    </source>
</evidence>
<protein>
    <submittedName>
        <fullName evidence="2">Uncharacterized protein</fullName>
    </submittedName>
</protein>
<dbReference type="Proteomes" id="UP001454036">
    <property type="component" value="Unassembled WGS sequence"/>
</dbReference>
<feature type="region of interest" description="Disordered" evidence="1">
    <location>
        <begin position="56"/>
        <end position="82"/>
    </location>
</feature>
<reference evidence="2 3" key="1">
    <citation type="submission" date="2024-01" db="EMBL/GenBank/DDBJ databases">
        <title>The complete chloroplast genome sequence of Lithospermum erythrorhizon: insights into the phylogenetic relationship among Boraginaceae species and the maternal lineages of purple gromwells.</title>
        <authorList>
            <person name="Okada T."/>
            <person name="Watanabe K."/>
        </authorList>
    </citation>
    <scope>NUCLEOTIDE SEQUENCE [LARGE SCALE GENOMIC DNA]</scope>
</reference>